<dbReference type="InterPro" id="IPR029052">
    <property type="entry name" value="Metallo-depent_PP-like"/>
</dbReference>
<evidence type="ECO:0000313" key="3">
    <source>
        <dbReference type="Proteomes" id="UP001212602"/>
    </source>
</evidence>
<feature type="domain" description="Calcineurin-like phosphoesterase" evidence="1">
    <location>
        <begin position="34"/>
        <end position="126"/>
    </location>
</feature>
<name>A0AAE3ND56_9BURK</name>
<dbReference type="Gene3D" id="3.60.21.10">
    <property type="match status" value="1"/>
</dbReference>
<proteinExistence type="predicted"/>
<gene>
    <name evidence="2" type="primary">pdeM</name>
    <name evidence="2" type="ORF">PGB34_21065</name>
</gene>
<dbReference type="EC" id="3.1.-.-" evidence="2"/>
<dbReference type="Proteomes" id="UP001212602">
    <property type="component" value="Unassembled WGS sequence"/>
</dbReference>
<evidence type="ECO:0000313" key="2">
    <source>
        <dbReference type="EMBL" id="MDA7418869.1"/>
    </source>
</evidence>
<dbReference type="GO" id="GO:0016787">
    <property type="term" value="F:hydrolase activity"/>
    <property type="evidence" value="ECO:0007669"/>
    <property type="project" value="UniProtKB-KW"/>
</dbReference>
<dbReference type="Pfam" id="PF00149">
    <property type="entry name" value="Metallophos"/>
    <property type="match status" value="1"/>
</dbReference>
<comment type="caution">
    <text evidence="2">The sequence shown here is derived from an EMBL/GenBank/DDBJ whole genome shotgun (WGS) entry which is preliminary data.</text>
</comment>
<accession>A0AAE3ND56</accession>
<dbReference type="InterPro" id="IPR026336">
    <property type="entry name" value="PdeM-like"/>
</dbReference>
<dbReference type="GO" id="GO:0016874">
    <property type="term" value="F:ligase activity"/>
    <property type="evidence" value="ECO:0007669"/>
    <property type="project" value="UniProtKB-KW"/>
</dbReference>
<dbReference type="RefSeq" id="WP_271430072.1">
    <property type="nucleotide sequence ID" value="NZ_JAQIPB010000012.1"/>
</dbReference>
<evidence type="ECO:0000259" key="1">
    <source>
        <dbReference type="Pfam" id="PF00149"/>
    </source>
</evidence>
<dbReference type="EMBL" id="JAQIPB010000012">
    <property type="protein sequence ID" value="MDA7418869.1"/>
    <property type="molecule type" value="Genomic_DNA"/>
</dbReference>
<dbReference type="NCBIfam" id="TIGR04123">
    <property type="entry name" value="P_estr_lig_assc"/>
    <property type="match status" value="1"/>
</dbReference>
<dbReference type="AlphaFoldDB" id="A0AAE3ND56"/>
<keyword evidence="2" id="KW-0255">Endonuclease</keyword>
<dbReference type="PANTHER" id="PTHR39323">
    <property type="entry name" value="BLR1149 PROTEIN"/>
    <property type="match status" value="1"/>
</dbReference>
<dbReference type="PANTHER" id="PTHR39323:SF1">
    <property type="entry name" value="BLR1149 PROTEIN"/>
    <property type="match status" value="1"/>
</dbReference>
<keyword evidence="2" id="KW-0436">Ligase</keyword>
<keyword evidence="3" id="KW-1185">Reference proteome</keyword>
<dbReference type="GO" id="GO:0004519">
    <property type="term" value="F:endonuclease activity"/>
    <property type="evidence" value="ECO:0007669"/>
    <property type="project" value="UniProtKB-KW"/>
</dbReference>
<organism evidence="2 3">
    <name type="scientific">Xenophilus arseniciresistens</name>
    <dbReference type="NCBI Taxonomy" id="1283306"/>
    <lineage>
        <taxon>Bacteria</taxon>
        <taxon>Pseudomonadati</taxon>
        <taxon>Pseudomonadota</taxon>
        <taxon>Betaproteobacteria</taxon>
        <taxon>Burkholderiales</taxon>
        <taxon>Comamonadaceae</taxon>
        <taxon>Xenophilus</taxon>
    </lineage>
</organism>
<reference evidence="2" key="1">
    <citation type="submission" date="2023-01" db="EMBL/GenBank/DDBJ databases">
        <title>Xenophilus mangrovi sp. nov., isolated from soil of Mangrove nature reserve.</title>
        <authorList>
            <person name="Xu S."/>
            <person name="Liu Z."/>
            <person name="Xu Y."/>
        </authorList>
    </citation>
    <scope>NUCLEOTIDE SEQUENCE</scope>
    <source>
        <strain evidence="2">YW8</strain>
    </source>
</reference>
<protein>
    <submittedName>
        <fullName evidence="2">Ligase-associated DNA damage response endonuclease PdeM</fullName>
        <ecNumber evidence="2">3.1.-.-</ecNumber>
    </submittedName>
</protein>
<dbReference type="InterPro" id="IPR004843">
    <property type="entry name" value="Calcineurin-like_PHP"/>
</dbReference>
<sequence>MSSLPSFADPATVQWAGQPLQLLPAPALWWPAQRILFVADLHLGKAASYRALGQPVPAGSTARNLARLDALIAAQQPAHLVFLGDFLHAPEARTPAVLQALADWRARHAALAMTLVRGNHDDRAGDPPAELRIEVVDEPHLLGPFAACHHPQTHPTHFVLAGHEHPVCHLQGRGRDRLRLPCFVQDAGRAVLPAFGEFTGGWAVPPAPGRRFHAVGDGAVWALPAPARGLQPTTGAAS</sequence>
<dbReference type="SUPFAM" id="SSF56300">
    <property type="entry name" value="Metallo-dependent phosphatases"/>
    <property type="match status" value="1"/>
</dbReference>
<dbReference type="CDD" id="cd07391">
    <property type="entry name" value="MPP_PF1019"/>
    <property type="match status" value="1"/>
</dbReference>
<keyword evidence="2" id="KW-0540">Nuclease</keyword>
<keyword evidence="2" id="KW-0378">Hydrolase</keyword>